<dbReference type="AlphaFoldDB" id="A0A1L7XIU2"/>
<feature type="compositionally biased region" description="Polar residues" evidence="1">
    <location>
        <begin position="129"/>
        <end position="139"/>
    </location>
</feature>
<dbReference type="Proteomes" id="UP000184330">
    <property type="component" value="Unassembled WGS sequence"/>
</dbReference>
<proteinExistence type="predicted"/>
<dbReference type="EMBL" id="FJOG01000028">
    <property type="protein sequence ID" value="CZR64877.1"/>
    <property type="molecule type" value="Genomic_DNA"/>
</dbReference>
<keyword evidence="3" id="KW-1185">Reference proteome</keyword>
<accession>A0A1L7XIU2</accession>
<dbReference type="OrthoDB" id="406765at2759"/>
<gene>
    <name evidence="2" type="ORF">PAC_14777</name>
</gene>
<reference evidence="2 3" key="1">
    <citation type="submission" date="2016-03" db="EMBL/GenBank/DDBJ databases">
        <authorList>
            <person name="Ploux O."/>
        </authorList>
    </citation>
    <scope>NUCLEOTIDE SEQUENCE [LARGE SCALE GENOMIC DNA]</scope>
    <source>
        <strain evidence="2 3">UAMH 11012</strain>
    </source>
</reference>
<evidence type="ECO:0000313" key="2">
    <source>
        <dbReference type="EMBL" id="CZR64877.1"/>
    </source>
</evidence>
<feature type="region of interest" description="Disordered" evidence="1">
    <location>
        <begin position="73"/>
        <end position="148"/>
    </location>
</feature>
<organism evidence="2 3">
    <name type="scientific">Phialocephala subalpina</name>
    <dbReference type="NCBI Taxonomy" id="576137"/>
    <lineage>
        <taxon>Eukaryota</taxon>
        <taxon>Fungi</taxon>
        <taxon>Dikarya</taxon>
        <taxon>Ascomycota</taxon>
        <taxon>Pezizomycotina</taxon>
        <taxon>Leotiomycetes</taxon>
        <taxon>Helotiales</taxon>
        <taxon>Mollisiaceae</taxon>
        <taxon>Phialocephala</taxon>
        <taxon>Phialocephala fortinii species complex</taxon>
    </lineage>
</organism>
<evidence type="ECO:0000313" key="3">
    <source>
        <dbReference type="Proteomes" id="UP000184330"/>
    </source>
</evidence>
<evidence type="ECO:0000256" key="1">
    <source>
        <dbReference type="SAM" id="MobiDB-lite"/>
    </source>
</evidence>
<sequence>MSQTKSFLKSTHDAFIESCDLAVPTIRQDVEDPTKPSWNKIRAIYKSLDAEDIFEEFWNSHTVSQYGEMCAQHESQQALEGQSTAKDSTKDVDSDRDPTSTSNKDHLACRRNSRKTKNDIPPSTRRLRSATSRGTMTDGNSKRRRVEFAKDTAEPIPHSDIGYIAIFRCASCLHLLRTRNIGGRNSPLPGF</sequence>
<name>A0A1L7XIU2_9HELO</name>
<protein>
    <submittedName>
        <fullName evidence="2">Uncharacterized protein</fullName>
    </submittedName>
</protein>
<feature type="compositionally biased region" description="Basic and acidic residues" evidence="1">
    <location>
        <begin position="87"/>
        <end position="108"/>
    </location>
</feature>
<feature type="compositionally biased region" description="Polar residues" evidence="1">
    <location>
        <begin position="73"/>
        <end position="86"/>
    </location>
</feature>